<gene>
    <name evidence="1" type="ORF">EB241_19570</name>
</gene>
<sequence length="306" mass="34683">MPAVTLSNFNSVLQTNNPNVATTEGPLLQQPFVRNIREVYNVPGECLTVNQNETSTDPIVHRRGKKLEHIKTSFSNGIKSLKKYNISINTKGYEQLGPSGLNEMSKAIDNRSILFERGSWVGKDDTEVLRFNLPKEKENFRVELAHKNPFNMQTDSIYGFQMRLGYAAYSAIFFQLKETGGNMKTSGGGRPAISLNVRNENEIFISVNSENGRVLKKKIAVLDCPQAWYTFKIRVIWNRNNPLIQVAINGKILFYSDVSFGAHNSKNHYSKFGIYIPAQKTQDGIKSTSLLFDNVHETHRRYSQPT</sequence>
<dbReference type="Pfam" id="PF14099">
    <property type="entry name" value="Polysacc_lyase"/>
    <property type="match status" value="1"/>
</dbReference>
<comment type="caution">
    <text evidence="1">The sequence shown here is derived from an EMBL/GenBank/DDBJ whole genome shotgun (WGS) entry which is preliminary data.</text>
</comment>
<dbReference type="InterPro" id="IPR025975">
    <property type="entry name" value="Polysacc_lyase"/>
</dbReference>
<proteinExistence type="predicted"/>
<evidence type="ECO:0008006" key="3">
    <source>
        <dbReference type="Google" id="ProtNLM"/>
    </source>
</evidence>
<organism evidence="1 2">
    <name type="scientific">Erwinia psidii</name>
    <dbReference type="NCBI Taxonomy" id="69224"/>
    <lineage>
        <taxon>Bacteria</taxon>
        <taxon>Pseudomonadati</taxon>
        <taxon>Pseudomonadota</taxon>
        <taxon>Gammaproteobacteria</taxon>
        <taxon>Enterobacterales</taxon>
        <taxon>Erwiniaceae</taxon>
        <taxon>Erwinia</taxon>
    </lineage>
</organism>
<dbReference type="RefSeq" id="WP_124234668.1">
    <property type="nucleotide sequence ID" value="NZ_RHHM01000019.1"/>
</dbReference>
<dbReference type="OrthoDB" id="6480669at2"/>
<reference evidence="1 2" key="1">
    <citation type="submission" date="2018-10" db="EMBL/GenBank/DDBJ databases">
        <title>Draft genome sequence for the type isolate of Erwinia psidii, agent causal of bacterial blight in guava (Psidium guajava) and wilt and die-back of Eucalyptus spp.</title>
        <authorList>
            <person name="Hermenegildo P.S."/>
            <person name="Santos S.A."/>
            <person name="Guimaraes L.M.S."/>
            <person name="Vidigal P.M.P."/>
            <person name="Pereira I.C."/>
            <person name="Badel J.L."/>
            <person name="Alfenas-Zerbini P."/>
            <person name="Ferreira M.A.S.V."/>
            <person name="Alfenas A.C."/>
        </authorList>
    </citation>
    <scope>NUCLEOTIDE SEQUENCE [LARGE SCALE GENOMIC DNA]</scope>
    <source>
        <strain evidence="1 2">IBSBF 435</strain>
    </source>
</reference>
<dbReference type="Proteomes" id="UP000279457">
    <property type="component" value="Unassembled WGS sequence"/>
</dbReference>
<evidence type="ECO:0000313" key="1">
    <source>
        <dbReference type="EMBL" id="RQM36623.1"/>
    </source>
</evidence>
<protein>
    <recommendedName>
        <fullName evidence="3">Polysaccharide lyase family 7 protein</fullName>
    </recommendedName>
</protein>
<keyword evidence="2" id="KW-1185">Reference proteome</keyword>
<name>A0A3N6S9G9_9GAMM</name>
<dbReference type="AlphaFoldDB" id="A0A3N6S9G9"/>
<evidence type="ECO:0000313" key="2">
    <source>
        <dbReference type="Proteomes" id="UP000279457"/>
    </source>
</evidence>
<dbReference type="EMBL" id="RHHM01000019">
    <property type="protein sequence ID" value="RQM36623.1"/>
    <property type="molecule type" value="Genomic_DNA"/>
</dbReference>
<dbReference type="Gene3D" id="2.60.120.200">
    <property type="match status" value="1"/>
</dbReference>
<accession>A0A3N6S9G9</accession>